<evidence type="ECO:0000313" key="2">
    <source>
        <dbReference type="Proteomes" id="UP000716906"/>
    </source>
</evidence>
<dbReference type="InterPro" id="IPR036388">
    <property type="entry name" value="WH-like_DNA-bd_sf"/>
</dbReference>
<dbReference type="SUPFAM" id="SSF46785">
    <property type="entry name" value="Winged helix' DNA-binding domain"/>
    <property type="match status" value="1"/>
</dbReference>
<gene>
    <name evidence="1" type="ORF">H7U36_13850</name>
</gene>
<protein>
    <submittedName>
        <fullName evidence="1">LysR family transcriptional regulator</fullName>
    </submittedName>
</protein>
<sequence length="78" mass="8873">MKEACGRMGMSYSKGWKIVNRAENELGYALILRHHGGRSGGSCSLTPESISLVRRYRALEERVKKYADTAFQEMFTEL</sequence>
<dbReference type="PANTHER" id="PTHR30432">
    <property type="entry name" value="TRANSCRIPTIONAL REGULATOR MODE"/>
    <property type="match status" value="1"/>
</dbReference>
<organism evidence="1 2">
    <name type="scientific">Faecalicatena fissicatena</name>
    <dbReference type="NCBI Taxonomy" id="290055"/>
    <lineage>
        <taxon>Bacteria</taxon>
        <taxon>Bacillati</taxon>
        <taxon>Bacillota</taxon>
        <taxon>Clostridia</taxon>
        <taxon>Lachnospirales</taxon>
        <taxon>Lachnospiraceae</taxon>
        <taxon>Faecalicatena</taxon>
    </lineage>
</organism>
<evidence type="ECO:0000313" key="1">
    <source>
        <dbReference type="EMBL" id="MBM6739168.1"/>
    </source>
</evidence>
<proteinExistence type="predicted"/>
<dbReference type="InterPro" id="IPR036390">
    <property type="entry name" value="WH_DNA-bd_sf"/>
</dbReference>
<reference evidence="1 2" key="1">
    <citation type="journal article" date="2021" name="Sci. Rep.">
        <title>The distribution of antibiotic resistance genes in chicken gut microbiota commensals.</title>
        <authorList>
            <person name="Juricova H."/>
            <person name="Matiasovicova J."/>
            <person name="Kubasova T."/>
            <person name="Cejkova D."/>
            <person name="Rychlik I."/>
        </authorList>
    </citation>
    <scope>NUCLEOTIDE SEQUENCE [LARGE SCALE GENOMIC DNA]</scope>
    <source>
        <strain evidence="1 2">An773</strain>
    </source>
</reference>
<dbReference type="Gene3D" id="1.10.10.10">
    <property type="entry name" value="Winged helix-like DNA-binding domain superfamily/Winged helix DNA-binding domain"/>
    <property type="match status" value="1"/>
</dbReference>
<dbReference type="PANTHER" id="PTHR30432:SF1">
    <property type="entry name" value="DNA-BINDING TRANSCRIPTIONAL DUAL REGULATOR MODE"/>
    <property type="match status" value="1"/>
</dbReference>
<dbReference type="Proteomes" id="UP000716906">
    <property type="component" value="Unassembled WGS sequence"/>
</dbReference>
<name>A0ABS2EC12_9FIRM</name>
<dbReference type="EMBL" id="JACLYY010000017">
    <property type="protein sequence ID" value="MBM6739168.1"/>
    <property type="molecule type" value="Genomic_DNA"/>
</dbReference>
<comment type="caution">
    <text evidence="1">The sequence shown here is derived from an EMBL/GenBank/DDBJ whole genome shotgun (WGS) entry which is preliminary data.</text>
</comment>
<keyword evidence="2" id="KW-1185">Reference proteome</keyword>
<dbReference type="InterPro" id="IPR051815">
    <property type="entry name" value="Molybdate_resp_trans_reg"/>
</dbReference>
<accession>A0ABS2EC12</accession>